<evidence type="ECO:0000256" key="1">
    <source>
        <dbReference type="SAM" id="Phobius"/>
    </source>
</evidence>
<keyword evidence="1" id="KW-0812">Transmembrane</keyword>
<keyword evidence="2" id="KW-1185">Reference proteome</keyword>
<dbReference type="WBParaSite" id="ALUE_0000527201-mRNA-1">
    <property type="protein sequence ID" value="ALUE_0000527201-mRNA-1"/>
    <property type="gene ID" value="ALUE_0000527201"/>
</dbReference>
<feature type="transmembrane region" description="Helical" evidence="1">
    <location>
        <begin position="71"/>
        <end position="95"/>
    </location>
</feature>
<accession>A0A0M3HS67</accession>
<sequence>MRAPSMISSCRDAYTDVPRYASDCLVFPPCRTISAQPTHTVLFARRLCHKGKAAVPILFACRHTIIVQYRLVVATFCVTILAEHFFASIVVAAAAF</sequence>
<dbReference type="Proteomes" id="UP000036681">
    <property type="component" value="Unplaced"/>
</dbReference>
<reference evidence="3" key="1">
    <citation type="submission" date="2017-02" db="UniProtKB">
        <authorList>
            <consortium name="WormBaseParasite"/>
        </authorList>
    </citation>
    <scope>IDENTIFICATION</scope>
</reference>
<keyword evidence="1" id="KW-0472">Membrane</keyword>
<evidence type="ECO:0000313" key="3">
    <source>
        <dbReference type="WBParaSite" id="ALUE_0000527201-mRNA-1"/>
    </source>
</evidence>
<organism evidence="2 3">
    <name type="scientific">Ascaris lumbricoides</name>
    <name type="common">Giant roundworm</name>
    <dbReference type="NCBI Taxonomy" id="6252"/>
    <lineage>
        <taxon>Eukaryota</taxon>
        <taxon>Metazoa</taxon>
        <taxon>Ecdysozoa</taxon>
        <taxon>Nematoda</taxon>
        <taxon>Chromadorea</taxon>
        <taxon>Rhabditida</taxon>
        <taxon>Spirurina</taxon>
        <taxon>Ascaridomorpha</taxon>
        <taxon>Ascaridoidea</taxon>
        <taxon>Ascarididae</taxon>
        <taxon>Ascaris</taxon>
    </lineage>
</organism>
<dbReference type="AlphaFoldDB" id="A0A0M3HS67"/>
<keyword evidence="1" id="KW-1133">Transmembrane helix</keyword>
<protein>
    <submittedName>
        <fullName evidence="3">Uncharacterized protein</fullName>
    </submittedName>
</protein>
<evidence type="ECO:0000313" key="2">
    <source>
        <dbReference type="Proteomes" id="UP000036681"/>
    </source>
</evidence>
<proteinExistence type="predicted"/>
<name>A0A0M3HS67_ASCLU</name>